<dbReference type="Proteomes" id="UP000677457">
    <property type="component" value="Unassembled WGS sequence"/>
</dbReference>
<organism evidence="1 2">
    <name type="scientific">Salinispora arenicola</name>
    <dbReference type="NCBI Taxonomy" id="168697"/>
    <lineage>
        <taxon>Bacteria</taxon>
        <taxon>Bacillati</taxon>
        <taxon>Actinomycetota</taxon>
        <taxon>Actinomycetes</taxon>
        <taxon>Micromonosporales</taxon>
        <taxon>Micromonosporaceae</taxon>
        <taxon>Salinispora</taxon>
    </lineage>
</organism>
<reference evidence="1 2" key="1">
    <citation type="submission" date="2021-03" db="EMBL/GenBank/DDBJ databases">
        <title>Whole genome shotgun sequence of Salinispora arenicola NBRC 105043.</title>
        <authorList>
            <person name="Komaki H."/>
            <person name="Tamura T."/>
        </authorList>
    </citation>
    <scope>NUCLEOTIDE SEQUENCE [LARGE SCALE GENOMIC DNA]</scope>
    <source>
        <strain evidence="1 2">NBRC 105043</strain>
    </source>
</reference>
<evidence type="ECO:0000313" key="1">
    <source>
        <dbReference type="EMBL" id="GIM83857.1"/>
    </source>
</evidence>
<name>A0ABQ4JS64_SALAC</name>
<protein>
    <submittedName>
        <fullName evidence="1">Uncharacterized protein</fullName>
    </submittedName>
</protein>
<comment type="caution">
    <text evidence="1">The sequence shown here is derived from an EMBL/GenBank/DDBJ whole genome shotgun (WGS) entry which is preliminary data.</text>
</comment>
<gene>
    <name evidence="1" type="ORF">Sar04_14350</name>
</gene>
<dbReference type="EMBL" id="BOQM01000009">
    <property type="protein sequence ID" value="GIM83857.1"/>
    <property type="molecule type" value="Genomic_DNA"/>
</dbReference>
<keyword evidence="2" id="KW-1185">Reference proteome</keyword>
<sequence>MVRWLLRRCRRPAPLGAIGPTTPYAARATYHPKRPANLPAWMTQPTLADPQPGRAGWLTPAQTWRANGGQW</sequence>
<proteinExistence type="predicted"/>
<accession>A0ABQ4JS64</accession>
<evidence type="ECO:0000313" key="2">
    <source>
        <dbReference type="Proteomes" id="UP000677457"/>
    </source>
</evidence>